<dbReference type="EMBL" id="KL363185">
    <property type="protein sequence ID" value="KFD58204.1"/>
    <property type="molecule type" value="Genomic_DNA"/>
</dbReference>
<evidence type="ECO:0000313" key="3">
    <source>
        <dbReference type="Proteomes" id="UP000030764"/>
    </source>
</evidence>
<proteinExistence type="predicted"/>
<organism evidence="2">
    <name type="scientific">Trichuris suis</name>
    <name type="common">pig whipworm</name>
    <dbReference type="NCBI Taxonomy" id="68888"/>
    <lineage>
        <taxon>Eukaryota</taxon>
        <taxon>Metazoa</taxon>
        <taxon>Ecdysozoa</taxon>
        <taxon>Nematoda</taxon>
        <taxon>Enoplea</taxon>
        <taxon>Dorylaimia</taxon>
        <taxon>Trichinellida</taxon>
        <taxon>Trichuridae</taxon>
        <taxon>Trichuris</taxon>
    </lineage>
</organism>
<sequence>MINHSGQKSHLNALGMGAQERSSHLGIVNNLEVKIVTFRHIEFHQLDNVRPQTSQALFDRRHFTAGFPVSVPQGLDVFAFLFPSSGFTSRERHRLPETESIFRTTTVFPLSALVANGIAISSDGEKLKNPFRMRHNPHFNRDEASSVSKAWLPACQFSKCFHITDRFYCTHDSGSRYRCTSTSPTLILAVAFPIVLLYTR</sequence>
<gene>
    <name evidence="1" type="ORF">M513_00967</name>
    <name evidence="2" type="ORF">M514_00967</name>
</gene>
<dbReference type="AlphaFoldDB" id="A0A085NLX2"/>
<evidence type="ECO:0000313" key="2">
    <source>
        <dbReference type="EMBL" id="KFD70468.1"/>
    </source>
</evidence>
<dbReference type="Proteomes" id="UP000030758">
    <property type="component" value="Unassembled WGS sequence"/>
</dbReference>
<name>A0A085NLX2_9BILA</name>
<protein>
    <submittedName>
        <fullName evidence="2">Uncharacterized protein</fullName>
    </submittedName>
</protein>
<dbReference type="EMBL" id="KL367487">
    <property type="protein sequence ID" value="KFD70468.1"/>
    <property type="molecule type" value="Genomic_DNA"/>
</dbReference>
<keyword evidence="3" id="KW-1185">Reference proteome</keyword>
<evidence type="ECO:0000313" key="1">
    <source>
        <dbReference type="EMBL" id="KFD58204.1"/>
    </source>
</evidence>
<reference evidence="2 3" key="1">
    <citation type="journal article" date="2014" name="Nat. Genet.">
        <title>Genome and transcriptome of the porcine whipworm Trichuris suis.</title>
        <authorList>
            <person name="Jex A.R."/>
            <person name="Nejsum P."/>
            <person name="Schwarz E.M."/>
            <person name="Hu L."/>
            <person name="Young N.D."/>
            <person name="Hall R.S."/>
            <person name="Korhonen P.K."/>
            <person name="Liao S."/>
            <person name="Thamsborg S."/>
            <person name="Xia J."/>
            <person name="Xu P."/>
            <person name="Wang S."/>
            <person name="Scheerlinck J.P."/>
            <person name="Hofmann A."/>
            <person name="Sternberg P.W."/>
            <person name="Wang J."/>
            <person name="Gasser R.B."/>
        </authorList>
    </citation>
    <scope>NUCLEOTIDE SEQUENCE [LARGE SCALE GENOMIC DNA]</scope>
    <source>
        <strain evidence="2">DCEP-RM93F</strain>
        <strain evidence="1">DCEP-RM93M</strain>
    </source>
</reference>
<dbReference type="Proteomes" id="UP000030764">
    <property type="component" value="Unassembled WGS sequence"/>
</dbReference>
<accession>A0A085NLX2</accession>